<evidence type="ECO:0000256" key="1">
    <source>
        <dbReference type="SAM" id="MobiDB-lite"/>
    </source>
</evidence>
<dbReference type="Proteomes" id="UP001190700">
    <property type="component" value="Unassembled WGS sequence"/>
</dbReference>
<gene>
    <name evidence="2" type="ORF">CYMTET_48993</name>
</gene>
<accession>A0AAE0BSR5</accession>
<feature type="region of interest" description="Disordered" evidence="1">
    <location>
        <begin position="1039"/>
        <end position="1065"/>
    </location>
</feature>
<sequence>MTSVSTQVAIAQSDQNIATAQLAAKRASITDLQGVICQLEGEVAKISNERDAALEDLLSTHDEYRYLLSKSEDEPEESTLVSLQILPTMEVKDGRKRFMSDRIAEYQRIVHEFKLKGGRISQLFHRVLQFFTGCSEHEARAVARLPQHSQQYDHTQMMGMAKQHSMSIARDESRPFYATECDEVSITRSKFMLNFVMFGTPDIPIPTRLLAGAVRISNTTGHSEFGGVKQSLDTLFWSPVFWLWWTSDSAASMLVAVDLARGAKLRDFNRLLGDDFVRATFMPEDTQLYFMVHVSTPTMLIPLSGPHYIPDGIHMSKNGESGMISELGSGVNLASGKLVYNFLKGELFRLVRLDKPSLEFRDLLRHLHPEVADLYRTMPGDIKHRINIITKIAKVFSGCRDEIRDVCWQMNLVYGKGVWKGDRQPVLDHLKEVWASTTDVRLQAWCTLFAKLHDVGKDLYTDIQVNKGFNMVYARREAQRCHNLLLDFDTKFEEIFEVELKEIMVWCDVAIASGQISQMAKATVKALAAVRKEKAKVSDVDAQQVESTSEDRSGEDDFENVLDPSLAEDIAVYSGQDLIELEEEEAMDVLDEVEAQDEVEAGEGGEVQGAQMDGAGGVANTVVDARQVGDAQVDGGGSDVQQVGDAQMDGSGSDAQQAGDAQMDGGGSDTQQAGDAQIDGGGSDAQQARDAQMDGGGSDVQQAEDAQMDIGGSDVQQAGDAQMDGGGSDAQQVGDAQRTGVMKGSLQGALSRNEEIDAVRLFNLLCEDFRRGIRKYHSYMKERHKVYIAMPYRIFSYYDPEDGVLNLLEDYIRFGFHMALDDCGATLCKIGCQVCRYVGGKGVIITQVMSRMEYLIEGGHLLGFWDNPHHQADLQAIVKNPTSIAVMAYADLPNGIANLGVSLMQFYETYLNFATSESMFTERKGGEAKRMGVTGNVTSLRAFAQLNEQGGVLTDQMRADISKQRREANNAAPSKYAKDRDQHVAEFERIKAEAQAELVFKAQESARDQEAKRLAAEEESKKKAARIAEQVERERVKEANRIATTQRKEERKKKTEEASRQKQLRDAAGIRNKAIQKKKAFLKTMNKVACLAALHARGITDVTMQTKVDKMREALLLHVDELMQVPAMGQPQLVTAATEPAAELPTEAPEPAAPLSAGAPELAAQLPTDATEPSAELPTEAPELAAPLATAAPELVPHLATAATEPAAELPTDAPEPAAPYATAALELVPHLAMAATEPAAELPTEAPEPAAPLSAGAPELAAQLPTDATEPSAELPTEAPELAAPLATAAPELVPHLATAATEPAAELPTDAPEPAAPLATAAPELAPHLAMAATEPAAELPTEAPEPAAPLSAGAPELAAQLPTDATEPSAELPTEAPELAAPLATAAPELVPHLATAATEPAAELPTDAPEPAAPLATAAPELAPHLATAATEPAAELPTEAPEPAAPLSAGAPELAAQLPTDATEPSVELPMDAPKSARPKRKGVRIDYNALSSYGNKERAHRDSASSYISKQPSTQCVGADDGRKRRKRVDYASLSKGL</sequence>
<dbReference type="PANTHER" id="PTHR24216">
    <property type="entry name" value="PAXILLIN-RELATED"/>
    <property type="match status" value="1"/>
</dbReference>
<comment type="caution">
    <text evidence="2">The sequence shown here is derived from an EMBL/GenBank/DDBJ whole genome shotgun (WGS) entry which is preliminary data.</text>
</comment>
<feature type="region of interest" description="Disordered" evidence="1">
    <location>
        <begin position="539"/>
        <end position="561"/>
    </location>
</feature>
<evidence type="ECO:0000313" key="3">
    <source>
        <dbReference type="Proteomes" id="UP001190700"/>
    </source>
</evidence>
<organism evidence="2 3">
    <name type="scientific">Cymbomonas tetramitiformis</name>
    <dbReference type="NCBI Taxonomy" id="36881"/>
    <lineage>
        <taxon>Eukaryota</taxon>
        <taxon>Viridiplantae</taxon>
        <taxon>Chlorophyta</taxon>
        <taxon>Pyramimonadophyceae</taxon>
        <taxon>Pyramimonadales</taxon>
        <taxon>Pyramimonadaceae</taxon>
        <taxon>Cymbomonas</taxon>
    </lineage>
</organism>
<evidence type="ECO:0000313" key="2">
    <source>
        <dbReference type="EMBL" id="KAK3241219.1"/>
    </source>
</evidence>
<proteinExistence type="predicted"/>
<feature type="region of interest" description="Disordered" evidence="1">
    <location>
        <begin position="1433"/>
        <end position="1544"/>
    </location>
</feature>
<name>A0AAE0BSR5_9CHLO</name>
<dbReference type="EMBL" id="LGRX02033441">
    <property type="protein sequence ID" value="KAK3241219.1"/>
    <property type="molecule type" value="Genomic_DNA"/>
</dbReference>
<feature type="compositionally biased region" description="Polar residues" evidence="1">
    <location>
        <begin position="1510"/>
        <end position="1522"/>
    </location>
</feature>
<feature type="compositionally biased region" description="Low complexity" evidence="1">
    <location>
        <begin position="1433"/>
        <end position="1461"/>
    </location>
</feature>
<keyword evidence="3" id="KW-1185">Reference proteome</keyword>
<feature type="region of interest" description="Disordered" evidence="1">
    <location>
        <begin position="715"/>
        <end position="736"/>
    </location>
</feature>
<feature type="region of interest" description="Disordered" evidence="1">
    <location>
        <begin position="630"/>
        <end position="702"/>
    </location>
</feature>
<feature type="compositionally biased region" description="Low complexity" evidence="1">
    <location>
        <begin position="630"/>
        <end position="688"/>
    </location>
</feature>
<dbReference type="PANTHER" id="PTHR24216:SF65">
    <property type="entry name" value="PAXILLIN-LIKE PROTEIN 1"/>
    <property type="match status" value="1"/>
</dbReference>
<protein>
    <submittedName>
        <fullName evidence="2">Uncharacterized protein</fullName>
    </submittedName>
</protein>
<reference evidence="2 3" key="1">
    <citation type="journal article" date="2015" name="Genome Biol. Evol.">
        <title>Comparative Genomics of a Bacterivorous Green Alga Reveals Evolutionary Causalities and Consequences of Phago-Mixotrophic Mode of Nutrition.</title>
        <authorList>
            <person name="Burns J.A."/>
            <person name="Paasch A."/>
            <person name="Narechania A."/>
            <person name="Kim E."/>
        </authorList>
    </citation>
    <scope>NUCLEOTIDE SEQUENCE [LARGE SCALE GENOMIC DNA]</scope>
    <source>
        <strain evidence="2 3">PLY_AMNH</strain>
    </source>
</reference>